<evidence type="ECO:0000256" key="14">
    <source>
        <dbReference type="ARBA" id="ARBA00030048"/>
    </source>
</evidence>
<gene>
    <name evidence="24" type="ORF">HPS56_11905</name>
</gene>
<dbReference type="PROSITE" id="PS01012">
    <property type="entry name" value="FOLYLPOLYGLU_SYNT_2"/>
    <property type="match status" value="1"/>
</dbReference>
<evidence type="ECO:0000256" key="4">
    <source>
        <dbReference type="ARBA" id="ARBA00008276"/>
    </source>
</evidence>
<evidence type="ECO:0000256" key="13">
    <source>
        <dbReference type="ARBA" id="ARBA00022909"/>
    </source>
</evidence>
<comment type="catalytic activity">
    <reaction evidence="19">
        <text>(6R)-5,10-methylenetetrahydrofolyl-(gamma-L-Glu)(n) + L-glutamate + ATP = (6R)-5,10-methylenetetrahydrofolyl-(gamma-L-Glu)(n+1) + ADP + phosphate + H(+)</text>
        <dbReference type="Rhea" id="RHEA:51912"/>
        <dbReference type="Rhea" id="RHEA-COMP:13257"/>
        <dbReference type="Rhea" id="RHEA-COMP:13258"/>
        <dbReference type="ChEBI" id="CHEBI:15378"/>
        <dbReference type="ChEBI" id="CHEBI:29985"/>
        <dbReference type="ChEBI" id="CHEBI:30616"/>
        <dbReference type="ChEBI" id="CHEBI:43474"/>
        <dbReference type="ChEBI" id="CHEBI:136572"/>
        <dbReference type="ChEBI" id="CHEBI:456216"/>
        <dbReference type="EC" id="6.3.2.17"/>
    </reaction>
</comment>
<evidence type="ECO:0000256" key="17">
    <source>
        <dbReference type="ARBA" id="ARBA00047493"/>
    </source>
</evidence>
<evidence type="ECO:0000256" key="3">
    <source>
        <dbReference type="ARBA" id="ARBA00005150"/>
    </source>
</evidence>
<dbReference type="Gene3D" id="3.40.1190.10">
    <property type="entry name" value="Mur-like, catalytic domain"/>
    <property type="match status" value="1"/>
</dbReference>
<evidence type="ECO:0000256" key="2">
    <source>
        <dbReference type="ARBA" id="ARBA00004799"/>
    </source>
</evidence>
<keyword evidence="10 21" id="KW-0547">Nucleotide-binding</keyword>
<comment type="function">
    <text evidence="1">Functions in two distinct reactions of the de novo folate biosynthetic pathway. Catalyzes the addition of a glutamate residue to dihydropteroate (7,8-dihydropteroate or H2Pte) to form dihydrofolate (7,8-dihydrofolate monoglutamate or H2Pte-Glu). Also catalyzes successive additions of L-glutamate to tetrahydrofolate or 10-formyltetrahydrofolate or 5,10-methylenetetrahydrofolate, leading to folylpolyglutamate derivatives.</text>
</comment>
<evidence type="ECO:0000256" key="21">
    <source>
        <dbReference type="PIRNR" id="PIRNR001563"/>
    </source>
</evidence>
<dbReference type="InterPro" id="IPR018109">
    <property type="entry name" value="Folylpolyglutamate_synth_CS"/>
</dbReference>
<dbReference type="Proteomes" id="UP000714420">
    <property type="component" value="Unassembled WGS sequence"/>
</dbReference>
<comment type="catalytic activity">
    <reaction evidence="17">
        <text>(6S)-5,6,7,8-tetrahydrofolyl-(gamma-L-Glu)(n) + L-glutamate + ATP = (6S)-5,6,7,8-tetrahydrofolyl-(gamma-L-Glu)(n+1) + ADP + phosphate + H(+)</text>
        <dbReference type="Rhea" id="RHEA:10580"/>
        <dbReference type="Rhea" id="RHEA-COMP:14738"/>
        <dbReference type="Rhea" id="RHEA-COMP:14740"/>
        <dbReference type="ChEBI" id="CHEBI:15378"/>
        <dbReference type="ChEBI" id="CHEBI:29985"/>
        <dbReference type="ChEBI" id="CHEBI:30616"/>
        <dbReference type="ChEBI" id="CHEBI:43474"/>
        <dbReference type="ChEBI" id="CHEBI:141005"/>
        <dbReference type="ChEBI" id="CHEBI:456216"/>
        <dbReference type="EC" id="6.3.2.17"/>
    </reaction>
</comment>
<comment type="catalytic activity">
    <reaction evidence="18">
        <text>10-formyltetrahydrofolyl-(gamma-L-Glu)(n) + L-glutamate + ATP = 10-formyltetrahydrofolyl-(gamma-L-Glu)(n+1) + ADP + phosphate + H(+)</text>
        <dbReference type="Rhea" id="RHEA:51904"/>
        <dbReference type="Rhea" id="RHEA-COMP:13088"/>
        <dbReference type="Rhea" id="RHEA-COMP:14300"/>
        <dbReference type="ChEBI" id="CHEBI:15378"/>
        <dbReference type="ChEBI" id="CHEBI:29985"/>
        <dbReference type="ChEBI" id="CHEBI:30616"/>
        <dbReference type="ChEBI" id="CHEBI:43474"/>
        <dbReference type="ChEBI" id="CHEBI:134413"/>
        <dbReference type="ChEBI" id="CHEBI:456216"/>
        <dbReference type="EC" id="6.3.2.17"/>
    </reaction>
</comment>
<keyword evidence="8 21" id="KW-0436">Ligase</keyword>
<dbReference type="InterPro" id="IPR004101">
    <property type="entry name" value="Mur_ligase_C"/>
</dbReference>
<keyword evidence="11 21" id="KW-0067">ATP-binding</keyword>
<dbReference type="NCBIfam" id="TIGR01499">
    <property type="entry name" value="folC"/>
    <property type="match status" value="1"/>
</dbReference>
<dbReference type="InterPro" id="IPR036565">
    <property type="entry name" value="Mur-like_cat_sf"/>
</dbReference>
<dbReference type="Gene3D" id="3.90.190.20">
    <property type="entry name" value="Mur ligase, C-terminal domain"/>
    <property type="match status" value="1"/>
</dbReference>
<comment type="catalytic activity">
    <reaction evidence="20">
        <text>7,8-dihydropteroate + L-glutamate + ATP = 7,8-dihydrofolate + ADP + phosphate + H(+)</text>
        <dbReference type="Rhea" id="RHEA:23584"/>
        <dbReference type="ChEBI" id="CHEBI:15378"/>
        <dbReference type="ChEBI" id="CHEBI:17839"/>
        <dbReference type="ChEBI" id="CHEBI:29985"/>
        <dbReference type="ChEBI" id="CHEBI:30616"/>
        <dbReference type="ChEBI" id="CHEBI:43474"/>
        <dbReference type="ChEBI" id="CHEBI:57451"/>
        <dbReference type="ChEBI" id="CHEBI:456216"/>
        <dbReference type="EC" id="6.3.2.12"/>
    </reaction>
</comment>
<sequence>MSYNETVEYLFCQMPMFERDGKSGYKEGLSNTLALDKYFGHPHRNYPTIHIAGTNGKGSCSHTLAAILQTFGYKVGLYTSPHLVDFSERIKINGVPVGKDYVVDFVRDDKDFIDSLHPSFFEVTTALAFKYFSDMKVDVAIIEVGLGGRLDCTNIITPVLSVITNISFDHTQFLGDTLTKIASEKAGIIKPGVPVVIGEATSETRPVFEMTAKEKNSPLIFAEDNREVLDYAKHKIEGFEYNTLHYGILHGILGGLYQPKNSNTSLVAFNVLLSECNEKLHIPYDGEIPANKLNEALEGVVRKTGLFGRWQTVGENPKVVCDTGHNTGGWHYLGKQLKEIKCRKMHVIFGMVNDKDIDSVVKLLPDNALYYFTKANNKRAVSEEKISEYASRYGHRGEAYPTVADAFRAACLAAEKEDFIFIGGSSYIVADFLNSCI</sequence>
<evidence type="ECO:0000256" key="6">
    <source>
        <dbReference type="ARBA" id="ARBA00013025"/>
    </source>
</evidence>
<evidence type="ECO:0000256" key="18">
    <source>
        <dbReference type="ARBA" id="ARBA00047808"/>
    </source>
</evidence>
<dbReference type="EC" id="6.3.2.17" evidence="6"/>
<keyword evidence="12" id="KW-0460">Magnesium</keyword>
<dbReference type="PIRSF" id="PIRSF001563">
    <property type="entry name" value="Folylpolyglu_synth"/>
    <property type="match status" value="1"/>
</dbReference>
<organism evidence="24 25">
    <name type="scientific">Xylanibacter muris</name>
    <dbReference type="NCBI Taxonomy" id="2736290"/>
    <lineage>
        <taxon>Bacteria</taxon>
        <taxon>Pseudomonadati</taxon>
        <taxon>Bacteroidota</taxon>
        <taxon>Bacteroidia</taxon>
        <taxon>Bacteroidales</taxon>
        <taxon>Prevotellaceae</taxon>
        <taxon>Xylanibacter</taxon>
    </lineage>
</organism>
<dbReference type="Pfam" id="PF08245">
    <property type="entry name" value="Mur_ligase_M"/>
    <property type="match status" value="1"/>
</dbReference>
<evidence type="ECO:0000256" key="16">
    <source>
        <dbReference type="ARBA" id="ARBA00032510"/>
    </source>
</evidence>
<comment type="similarity">
    <text evidence="4 21">Belongs to the folylpolyglutamate synthase family.</text>
</comment>
<feature type="domain" description="Mur ligase central" evidence="23">
    <location>
        <begin position="51"/>
        <end position="237"/>
    </location>
</feature>
<comment type="pathway">
    <text evidence="2">Cofactor biosynthesis; tetrahydrofolate biosynthesis; 7,8-dihydrofolate from 2-amino-4-hydroxy-6-hydroxymethyl-7,8-dihydropteridine diphosphate and 4-aminobenzoate: step 2/2.</text>
</comment>
<evidence type="ECO:0000259" key="22">
    <source>
        <dbReference type="Pfam" id="PF02875"/>
    </source>
</evidence>
<dbReference type="InterPro" id="IPR036615">
    <property type="entry name" value="Mur_ligase_C_dom_sf"/>
</dbReference>
<dbReference type="InterPro" id="IPR001645">
    <property type="entry name" value="Folylpolyglutamate_synth"/>
</dbReference>
<evidence type="ECO:0000256" key="15">
    <source>
        <dbReference type="ARBA" id="ARBA00030592"/>
    </source>
</evidence>
<keyword evidence="25" id="KW-1185">Reference proteome</keyword>
<evidence type="ECO:0000313" key="24">
    <source>
        <dbReference type="EMBL" id="NPD93027.1"/>
    </source>
</evidence>
<dbReference type="PANTHER" id="PTHR11136">
    <property type="entry name" value="FOLYLPOLYGLUTAMATE SYNTHASE-RELATED"/>
    <property type="match status" value="1"/>
</dbReference>
<dbReference type="PANTHER" id="PTHR11136:SF0">
    <property type="entry name" value="DIHYDROFOLATE SYNTHETASE-RELATED"/>
    <property type="match status" value="1"/>
</dbReference>
<comment type="caution">
    <text evidence="24">The sequence shown here is derived from an EMBL/GenBank/DDBJ whole genome shotgun (WGS) entry which is preliminary data.</text>
</comment>
<evidence type="ECO:0000256" key="20">
    <source>
        <dbReference type="ARBA" id="ARBA00049161"/>
    </source>
</evidence>
<dbReference type="EMBL" id="JABKKF010000014">
    <property type="protein sequence ID" value="NPD93027.1"/>
    <property type="molecule type" value="Genomic_DNA"/>
</dbReference>
<evidence type="ECO:0000256" key="9">
    <source>
        <dbReference type="ARBA" id="ARBA00022723"/>
    </source>
</evidence>
<dbReference type="Pfam" id="PF02875">
    <property type="entry name" value="Mur_ligase_C"/>
    <property type="match status" value="1"/>
</dbReference>
<evidence type="ECO:0000313" key="25">
    <source>
        <dbReference type="Proteomes" id="UP000714420"/>
    </source>
</evidence>
<keyword evidence="13" id="KW-0289">Folate biosynthesis</keyword>
<evidence type="ECO:0000256" key="5">
    <source>
        <dbReference type="ARBA" id="ARBA00013023"/>
    </source>
</evidence>
<name>A0ABX2AS09_9BACT</name>
<dbReference type="SUPFAM" id="SSF53244">
    <property type="entry name" value="MurD-like peptide ligases, peptide-binding domain"/>
    <property type="match status" value="1"/>
</dbReference>
<dbReference type="InterPro" id="IPR013221">
    <property type="entry name" value="Mur_ligase_cen"/>
</dbReference>
<evidence type="ECO:0000256" key="11">
    <source>
        <dbReference type="ARBA" id="ARBA00022840"/>
    </source>
</evidence>
<evidence type="ECO:0000256" key="8">
    <source>
        <dbReference type="ARBA" id="ARBA00022598"/>
    </source>
</evidence>
<protein>
    <recommendedName>
        <fullName evidence="7">Dihydrofolate synthase/folylpolyglutamate synthase</fullName>
        <ecNumber evidence="5">6.3.2.12</ecNumber>
        <ecNumber evidence="6">6.3.2.17</ecNumber>
    </recommendedName>
    <alternativeName>
        <fullName evidence="16">Folylpoly-gamma-glutamate synthetase-dihydrofolate synthetase</fullName>
    </alternativeName>
    <alternativeName>
        <fullName evidence="14">Folylpolyglutamate synthetase</fullName>
    </alternativeName>
    <alternativeName>
        <fullName evidence="15">Tetrahydrofolylpolyglutamate synthase</fullName>
    </alternativeName>
</protein>
<feature type="domain" description="Mur ligase C-terminal" evidence="22">
    <location>
        <begin position="308"/>
        <end position="425"/>
    </location>
</feature>
<evidence type="ECO:0000256" key="12">
    <source>
        <dbReference type="ARBA" id="ARBA00022842"/>
    </source>
</evidence>
<evidence type="ECO:0000256" key="7">
    <source>
        <dbReference type="ARBA" id="ARBA00019357"/>
    </source>
</evidence>
<comment type="pathway">
    <text evidence="3">Cofactor biosynthesis; tetrahydrofolylpolyglutamate biosynthesis.</text>
</comment>
<proteinExistence type="inferred from homology"/>
<keyword evidence="9" id="KW-0479">Metal-binding</keyword>
<dbReference type="SUPFAM" id="SSF53623">
    <property type="entry name" value="MurD-like peptide ligases, catalytic domain"/>
    <property type="match status" value="1"/>
</dbReference>
<dbReference type="EC" id="6.3.2.12" evidence="5"/>
<evidence type="ECO:0000256" key="1">
    <source>
        <dbReference type="ARBA" id="ARBA00002714"/>
    </source>
</evidence>
<accession>A0ABX2AS09</accession>
<evidence type="ECO:0000256" key="19">
    <source>
        <dbReference type="ARBA" id="ARBA00049035"/>
    </source>
</evidence>
<evidence type="ECO:0000256" key="10">
    <source>
        <dbReference type="ARBA" id="ARBA00022741"/>
    </source>
</evidence>
<evidence type="ECO:0000259" key="23">
    <source>
        <dbReference type="Pfam" id="PF08245"/>
    </source>
</evidence>
<reference evidence="24 25" key="1">
    <citation type="submission" date="2020-05" db="EMBL/GenBank/DDBJ databases">
        <title>Distinct polysaccharide utilization as determinants for interspecies competition between intestinal Prevotella spp.</title>
        <authorList>
            <person name="Galvez E.J.C."/>
            <person name="Iljazovic A."/>
            <person name="Strowig T."/>
        </authorList>
    </citation>
    <scope>NUCLEOTIDE SEQUENCE [LARGE SCALE GENOMIC DNA]</scope>
    <source>
        <strain evidence="24 25">PMUR</strain>
    </source>
</reference>
<dbReference type="RefSeq" id="WP_172276888.1">
    <property type="nucleotide sequence ID" value="NZ_CASGMU010000007.1"/>
</dbReference>